<feature type="domain" description="Gfo/Idh/MocA-like oxidoreductase N-terminal" evidence="1">
    <location>
        <begin position="8"/>
        <end position="57"/>
    </location>
</feature>
<reference evidence="2 3" key="1">
    <citation type="submission" date="2021-06" db="EMBL/GenBank/DDBJ databases">
        <authorList>
            <person name="Kallberg Y."/>
            <person name="Tangrot J."/>
            <person name="Rosling A."/>
        </authorList>
    </citation>
    <scope>NUCLEOTIDE SEQUENCE [LARGE SCALE GENOMIC DNA]</scope>
    <source>
        <strain evidence="2 3">120-4 pot B 10/14</strain>
    </source>
</reference>
<sequence length="58" mass="6559">MIEHPKLNNAVVIVILDNLHIELAVAFANKKYNILLEKPMAITVEDCKKITKAITENE</sequence>
<evidence type="ECO:0000313" key="2">
    <source>
        <dbReference type="EMBL" id="CAG8784445.1"/>
    </source>
</evidence>
<dbReference type="InterPro" id="IPR051450">
    <property type="entry name" value="Gfo/Idh/MocA_Oxidoreductases"/>
</dbReference>
<gene>
    <name evidence="2" type="ORF">GMARGA_LOCUS20197</name>
</gene>
<dbReference type="Pfam" id="PF01408">
    <property type="entry name" value="GFO_IDH_MocA"/>
    <property type="match status" value="1"/>
</dbReference>
<proteinExistence type="predicted"/>
<accession>A0ABN7VLH7</accession>
<dbReference type="SUPFAM" id="SSF51735">
    <property type="entry name" value="NAD(P)-binding Rossmann-fold domains"/>
    <property type="match status" value="1"/>
</dbReference>
<dbReference type="PANTHER" id="PTHR43377">
    <property type="entry name" value="BILIVERDIN REDUCTASE A"/>
    <property type="match status" value="1"/>
</dbReference>
<dbReference type="EMBL" id="CAJVQB010017484">
    <property type="protein sequence ID" value="CAG8784445.1"/>
    <property type="molecule type" value="Genomic_DNA"/>
</dbReference>
<dbReference type="InterPro" id="IPR036291">
    <property type="entry name" value="NAD(P)-bd_dom_sf"/>
</dbReference>
<name>A0ABN7VLH7_GIGMA</name>
<feature type="non-terminal residue" evidence="2">
    <location>
        <position position="58"/>
    </location>
</feature>
<comment type="caution">
    <text evidence="2">The sequence shown here is derived from an EMBL/GenBank/DDBJ whole genome shotgun (WGS) entry which is preliminary data.</text>
</comment>
<dbReference type="PANTHER" id="PTHR43377:SF2">
    <property type="entry name" value="BINDING ROSSMANN FOLD OXIDOREDUCTASE, PUTATIVE (AFU_ORTHOLOGUE AFUA_4G00560)-RELATED"/>
    <property type="match status" value="1"/>
</dbReference>
<evidence type="ECO:0000259" key="1">
    <source>
        <dbReference type="Pfam" id="PF01408"/>
    </source>
</evidence>
<protein>
    <submittedName>
        <fullName evidence="2">3836_t:CDS:1</fullName>
    </submittedName>
</protein>
<keyword evidence="3" id="KW-1185">Reference proteome</keyword>
<dbReference type="Gene3D" id="3.40.50.720">
    <property type="entry name" value="NAD(P)-binding Rossmann-like Domain"/>
    <property type="match status" value="1"/>
</dbReference>
<evidence type="ECO:0000313" key="3">
    <source>
        <dbReference type="Proteomes" id="UP000789901"/>
    </source>
</evidence>
<dbReference type="Proteomes" id="UP000789901">
    <property type="component" value="Unassembled WGS sequence"/>
</dbReference>
<dbReference type="InterPro" id="IPR000683">
    <property type="entry name" value="Gfo/Idh/MocA-like_OxRdtase_N"/>
</dbReference>
<organism evidence="2 3">
    <name type="scientific">Gigaspora margarita</name>
    <dbReference type="NCBI Taxonomy" id="4874"/>
    <lineage>
        <taxon>Eukaryota</taxon>
        <taxon>Fungi</taxon>
        <taxon>Fungi incertae sedis</taxon>
        <taxon>Mucoromycota</taxon>
        <taxon>Glomeromycotina</taxon>
        <taxon>Glomeromycetes</taxon>
        <taxon>Diversisporales</taxon>
        <taxon>Gigasporaceae</taxon>
        <taxon>Gigaspora</taxon>
    </lineage>
</organism>